<evidence type="ECO:0008006" key="4">
    <source>
        <dbReference type="Google" id="ProtNLM"/>
    </source>
</evidence>
<name>A0AAV4A6J2_9GAST</name>
<feature type="compositionally biased region" description="Basic residues" evidence="1">
    <location>
        <begin position="65"/>
        <end position="82"/>
    </location>
</feature>
<evidence type="ECO:0000256" key="1">
    <source>
        <dbReference type="SAM" id="MobiDB-lite"/>
    </source>
</evidence>
<organism evidence="2 3">
    <name type="scientific">Plakobranchus ocellatus</name>
    <dbReference type="NCBI Taxonomy" id="259542"/>
    <lineage>
        <taxon>Eukaryota</taxon>
        <taxon>Metazoa</taxon>
        <taxon>Spiralia</taxon>
        <taxon>Lophotrochozoa</taxon>
        <taxon>Mollusca</taxon>
        <taxon>Gastropoda</taxon>
        <taxon>Heterobranchia</taxon>
        <taxon>Euthyneura</taxon>
        <taxon>Panpulmonata</taxon>
        <taxon>Sacoglossa</taxon>
        <taxon>Placobranchoidea</taxon>
        <taxon>Plakobranchidae</taxon>
        <taxon>Plakobranchus</taxon>
    </lineage>
</organism>
<feature type="region of interest" description="Disordered" evidence="1">
    <location>
        <begin position="24"/>
        <end position="86"/>
    </location>
</feature>
<accession>A0AAV4A6J2</accession>
<keyword evidence="3" id="KW-1185">Reference proteome</keyword>
<proteinExistence type="predicted"/>
<comment type="caution">
    <text evidence="2">The sequence shown here is derived from an EMBL/GenBank/DDBJ whole genome shotgun (WGS) entry which is preliminary data.</text>
</comment>
<dbReference type="AlphaFoldDB" id="A0AAV4A6J2"/>
<feature type="compositionally biased region" description="Polar residues" evidence="1">
    <location>
        <begin position="119"/>
        <end position="129"/>
    </location>
</feature>
<evidence type="ECO:0000313" key="2">
    <source>
        <dbReference type="EMBL" id="GFO02263.1"/>
    </source>
</evidence>
<protein>
    <recommendedName>
        <fullName evidence="4">THAP-type domain-containing protein</fullName>
    </recommendedName>
</protein>
<feature type="compositionally biased region" description="Basic and acidic residues" evidence="1">
    <location>
        <begin position="130"/>
        <end position="139"/>
    </location>
</feature>
<evidence type="ECO:0000313" key="3">
    <source>
        <dbReference type="Proteomes" id="UP000735302"/>
    </source>
</evidence>
<gene>
    <name evidence="2" type="ORF">PoB_002876800</name>
</gene>
<dbReference type="Proteomes" id="UP000735302">
    <property type="component" value="Unassembled WGS sequence"/>
</dbReference>
<reference evidence="2 3" key="1">
    <citation type="journal article" date="2021" name="Elife">
        <title>Chloroplast acquisition without the gene transfer in kleptoplastic sea slugs, Plakobranchus ocellatus.</title>
        <authorList>
            <person name="Maeda T."/>
            <person name="Takahashi S."/>
            <person name="Yoshida T."/>
            <person name="Shimamura S."/>
            <person name="Takaki Y."/>
            <person name="Nagai Y."/>
            <person name="Toyoda A."/>
            <person name="Suzuki Y."/>
            <person name="Arimoto A."/>
            <person name="Ishii H."/>
            <person name="Satoh N."/>
            <person name="Nishiyama T."/>
            <person name="Hasebe M."/>
            <person name="Maruyama T."/>
            <person name="Minagawa J."/>
            <person name="Obokata J."/>
            <person name="Shigenobu S."/>
        </authorList>
    </citation>
    <scope>NUCLEOTIDE SEQUENCE [LARGE SCALE GENOMIC DNA]</scope>
</reference>
<feature type="region of interest" description="Disordered" evidence="1">
    <location>
        <begin position="119"/>
        <end position="139"/>
    </location>
</feature>
<feature type="compositionally biased region" description="Basic and acidic residues" evidence="1">
    <location>
        <begin position="50"/>
        <end position="64"/>
    </location>
</feature>
<sequence>MLFSLFASCQRHKVCLKRFKKESDFDYNSDLDPGFTPNPDCRSKSTTRYRQSESESSSDKEKSRPTKRCKQCRSNKNSKKKTQSNAETELFCTAGSDTEEKSDSNKICSSTCRSTEQNLDLTLEPNNGQREADVDGTKI</sequence>
<dbReference type="EMBL" id="BLXT01003580">
    <property type="protein sequence ID" value="GFO02263.1"/>
    <property type="molecule type" value="Genomic_DNA"/>
</dbReference>